<feature type="domain" description="Fibronectin type-III" evidence="1">
    <location>
        <begin position="117"/>
        <end position="214"/>
    </location>
</feature>
<keyword evidence="3" id="KW-1185">Reference proteome</keyword>
<dbReference type="SUPFAM" id="SSF49265">
    <property type="entry name" value="Fibronectin type III"/>
    <property type="match status" value="1"/>
</dbReference>
<dbReference type="InterPro" id="IPR003961">
    <property type="entry name" value="FN3_dom"/>
</dbReference>
<organism evidence="2 3">
    <name type="scientific">Mytilus edulis</name>
    <name type="common">Blue mussel</name>
    <dbReference type="NCBI Taxonomy" id="6550"/>
    <lineage>
        <taxon>Eukaryota</taxon>
        <taxon>Metazoa</taxon>
        <taxon>Spiralia</taxon>
        <taxon>Lophotrochozoa</taxon>
        <taxon>Mollusca</taxon>
        <taxon>Bivalvia</taxon>
        <taxon>Autobranchia</taxon>
        <taxon>Pteriomorphia</taxon>
        <taxon>Mytilida</taxon>
        <taxon>Mytiloidea</taxon>
        <taxon>Mytilidae</taxon>
        <taxon>Mytilinae</taxon>
        <taxon>Mytilus</taxon>
    </lineage>
</organism>
<dbReference type="EMBL" id="CAJPWZ010003160">
    <property type="protein sequence ID" value="CAG2253709.1"/>
    <property type="molecule type" value="Genomic_DNA"/>
</dbReference>
<proteinExistence type="predicted"/>
<protein>
    <recommendedName>
        <fullName evidence="1">Fibronectin type-III domain-containing protein</fullName>
    </recommendedName>
</protein>
<gene>
    <name evidence="2" type="ORF">MEDL_65233</name>
</gene>
<accession>A0A8S3V7E2</accession>
<dbReference type="CDD" id="cd00063">
    <property type="entry name" value="FN3"/>
    <property type="match status" value="1"/>
</dbReference>
<sequence>MKITEYRIYITETSTDKWKNVDFWAVEPDTLYCSKPCSDILPSTINRFRISTYVNNSYESKQSDETSICVPGDQLCHDWTEANIFPSTTYRFRISTCFDKLPESKQSDEQTYEVGGPPSDFTVTKEADSLKFRWSKPANLPMKITEYRIYITETSTDNWKNDDFWAVEPDTLYCSKPCSDILPSTINRFRISTYVNNSYESKQSDETSICVPGG</sequence>
<evidence type="ECO:0000313" key="2">
    <source>
        <dbReference type="EMBL" id="CAG2253709.1"/>
    </source>
</evidence>
<dbReference type="InterPro" id="IPR036116">
    <property type="entry name" value="FN3_sf"/>
</dbReference>
<comment type="caution">
    <text evidence="2">The sequence shown here is derived from an EMBL/GenBank/DDBJ whole genome shotgun (WGS) entry which is preliminary data.</text>
</comment>
<dbReference type="Pfam" id="PF00041">
    <property type="entry name" value="fn3"/>
    <property type="match status" value="1"/>
</dbReference>
<feature type="domain" description="Fibronectin type-III" evidence="1">
    <location>
        <begin position="1"/>
        <end position="73"/>
    </location>
</feature>
<evidence type="ECO:0000313" key="3">
    <source>
        <dbReference type="Proteomes" id="UP000683360"/>
    </source>
</evidence>
<name>A0A8S3V7E2_MYTED</name>
<dbReference type="InterPro" id="IPR013783">
    <property type="entry name" value="Ig-like_fold"/>
</dbReference>
<reference evidence="2" key="1">
    <citation type="submission" date="2021-03" db="EMBL/GenBank/DDBJ databases">
        <authorList>
            <person name="Bekaert M."/>
        </authorList>
    </citation>
    <scope>NUCLEOTIDE SEQUENCE</scope>
</reference>
<dbReference type="Proteomes" id="UP000683360">
    <property type="component" value="Unassembled WGS sequence"/>
</dbReference>
<evidence type="ECO:0000259" key="1">
    <source>
        <dbReference type="PROSITE" id="PS50853"/>
    </source>
</evidence>
<dbReference type="PROSITE" id="PS50853">
    <property type="entry name" value="FN3"/>
    <property type="match status" value="2"/>
</dbReference>
<dbReference type="AlphaFoldDB" id="A0A8S3V7E2"/>
<dbReference type="Gene3D" id="2.60.40.10">
    <property type="entry name" value="Immunoglobulins"/>
    <property type="match status" value="1"/>
</dbReference>